<reference evidence="3" key="1">
    <citation type="submission" date="2013-03" db="EMBL/GenBank/DDBJ databases">
        <title>The Genome Sequence of Anopheles dirus WRAIR2.</title>
        <authorList>
            <consortium name="The Broad Institute Genomics Platform"/>
            <person name="Neafsey D.E."/>
            <person name="Walton C."/>
            <person name="Walker B."/>
            <person name="Young S.K."/>
            <person name="Zeng Q."/>
            <person name="Gargeya S."/>
            <person name="Fitzgerald M."/>
            <person name="Haas B."/>
            <person name="Abouelleil A."/>
            <person name="Allen A.W."/>
            <person name="Alvarado L."/>
            <person name="Arachchi H.M."/>
            <person name="Berlin A.M."/>
            <person name="Chapman S.B."/>
            <person name="Gainer-Dewar J."/>
            <person name="Goldberg J."/>
            <person name="Griggs A."/>
            <person name="Gujja S."/>
            <person name="Hansen M."/>
            <person name="Howarth C."/>
            <person name="Imamovic A."/>
            <person name="Ireland A."/>
            <person name="Larimer J."/>
            <person name="McCowan C."/>
            <person name="Murphy C."/>
            <person name="Pearson M."/>
            <person name="Poon T.W."/>
            <person name="Priest M."/>
            <person name="Roberts A."/>
            <person name="Saif S."/>
            <person name="Shea T."/>
            <person name="Sisk P."/>
            <person name="Sykes S."/>
            <person name="Wortman J."/>
            <person name="Nusbaum C."/>
            <person name="Birren B."/>
        </authorList>
    </citation>
    <scope>NUCLEOTIDE SEQUENCE [LARGE SCALE GENOMIC DNA]</scope>
    <source>
        <strain evidence="3">WRAIR2</strain>
    </source>
</reference>
<dbReference type="Proteomes" id="UP000075884">
    <property type="component" value="Unassembled WGS sequence"/>
</dbReference>
<keyword evidence="1" id="KW-0812">Transmembrane</keyword>
<reference evidence="2" key="2">
    <citation type="submission" date="2020-05" db="UniProtKB">
        <authorList>
            <consortium name="EnsemblMetazoa"/>
        </authorList>
    </citation>
    <scope>IDENTIFICATION</scope>
    <source>
        <strain evidence="2">WRAIR2</strain>
    </source>
</reference>
<feature type="transmembrane region" description="Helical" evidence="1">
    <location>
        <begin position="23"/>
        <end position="46"/>
    </location>
</feature>
<sequence>WWSGLHRLRLAYDTRVSRFLRRIFGGLGGGFLLVRTLYFGSCWMLTSWSQTRRGLAAFTLEIFSHLRQRGLIHSLVVLLRVFLS</sequence>
<evidence type="ECO:0000313" key="2">
    <source>
        <dbReference type="EnsemblMetazoa" id="ADIR014078-PA"/>
    </source>
</evidence>
<keyword evidence="1" id="KW-1133">Transmembrane helix</keyword>
<proteinExistence type="predicted"/>
<keyword evidence="1" id="KW-0472">Membrane</keyword>
<dbReference type="EnsemblMetazoa" id="ADIR014078-RA">
    <property type="protein sequence ID" value="ADIR014078-PA"/>
    <property type="gene ID" value="ADIR014078"/>
</dbReference>
<protein>
    <submittedName>
        <fullName evidence="2">Uncharacterized protein</fullName>
    </submittedName>
</protein>
<dbReference type="VEuPathDB" id="VectorBase:ADIR014078"/>
<keyword evidence="3" id="KW-1185">Reference proteome</keyword>
<evidence type="ECO:0000313" key="3">
    <source>
        <dbReference type="Proteomes" id="UP000075884"/>
    </source>
</evidence>
<evidence type="ECO:0000256" key="1">
    <source>
        <dbReference type="SAM" id="Phobius"/>
    </source>
</evidence>
<dbReference type="AlphaFoldDB" id="A0A182NVY6"/>
<organism evidence="2 3">
    <name type="scientific">Anopheles dirus</name>
    <dbReference type="NCBI Taxonomy" id="7168"/>
    <lineage>
        <taxon>Eukaryota</taxon>
        <taxon>Metazoa</taxon>
        <taxon>Ecdysozoa</taxon>
        <taxon>Arthropoda</taxon>
        <taxon>Hexapoda</taxon>
        <taxon>Insecta</taxon>
        <taxon>Pterygota</taxon>
        <taxon>Neoptera</taxon>
        <taxon>Endopterygota</taxon>
        <taxon>Diptera</taxon>
        <taxon>Nematocera</taxon>
        <taxon>Culicoidea</taxon>
        <taxon>Culicidae</taxon>
        <taxon>Anophelinae</taxon>
        <taxon>Anopheles</taxon>
    </lineage>
</organism>
<accession>A0A182NVY6</accession>
<name>A0A182NVY6_9DIPT</name>